<dbReference type="SUPFAM" id="SSF55874">
    <property type="entry name" value="ATPase domain of HSP90 chaperone/DNA topoisomerase II/histidine kinase"/>
    <property type="match status" value="1"/>
</dbReference>
<dbReference type="GO" id="GO:0005694">
    <property type="term" value="C:chromosome"/>
    <property type="evidence" value="ECO:0007669"/>
    <property type="project" value="InterPro"/>
</dbReference>
<comment type="miscellaneous">
    <text evidence="10">Few gyrases are as efficient as E.coli at forming negative supercoils. Not all organisms have 2 type II topoisomerases; in organisms with a single type II topoisomerase this enzyme also has to decatenate newly replicated chromosomes.</text>
</comment>
<proteinExistence type="inferred from homology"/>
<dbReference type="Pfam" id="PF01751">
    <property type="entry name" value="Toprim"/>
    <property type="match status" value="1"/>
</dbReference>
<feature type="binding site" evidence="10">
    <location>
        <position position="516"/>
    </location>
    <ligand>
        <name>Mg(2+)</name>
        <dbReference type="ChEBI" id="CHEBI:18420"/>
        <label>2</label>
    </ligand>
</feature>
<evidence type="ECO:0000256" key="2">
    <source>
        <dbReference type="ARBA" id="ARBA00010708"/>
    </source>
</evidence>
<dbReference type="PROSITE" id="PS00177">
    <property type="entry name" value="TOPOISOMERASE_II"/>
    <property type="match status" value="1"/>
</dbReference>
<keyword evidence="7 10" id="KW-0799">Topoisomerase</keyword>
<dbReference type="GO" id="GO:0034335">
    <property type="term" value="F:DNA negative supercoiling activity"/>
    <property type="evidence" value="ECO:0007669"/>
    <property type="project" value="UniProtKB-ARBA"/>
</dbReference>
<dbReference type="PANTHER" id="PTHR45866">
    <property type="entry name" value="DNA GYRASE/TOPOISOMERASE SUBUNIT B"/>
    <property type="match status" value="1"/>
</dbReference>
<dbReference type="CDD" id="cd00822">
    <property type="entry name" value="TopoII_Trans_DNA_gyrase"/>
    <property type="match status" value="1"/>
</dbReference>
<dbReference type="Pfam" id="PF00986">
    <property type="entry name" value="DNA_gyraseB_C"/>
    <property type="match status" value="1"/>
</dbReference>
<keyword evidence="6 10" id="KW-0460">Magnesium</keyword>
<dbReference type="SMART" id="SM00433">
    <property type="entry name" value="TOP2c"/>
    <property type="match status" value="1"/>
</dbReference>
<dbReference type="CDD" id="cd03366">
    <property type="entry name" value="TOPRIM_TopoIIA_GyrB"/>
    <property type="match status" value="1"/>
</dbReference>
<keyword evidence="5 10" id="KW-0067">ATP-binding</keyword>
<dbReference type="PRINTS" id="PR00418">
    <property type="entry name" value="TPI2FAMILY"/>
</dbReference>
<dbReference type="EMBL" id="FPIP01000011">
    <property type="protein sequence ID" value="SFW52561.1"/>
    <property type="molecule type" value="Genomic_DNA"/>
</dbReference>
<dbReference type="FunFam" id="3.40.50.670:FF:000002">
    <property type="entry name" value="DNA gyrase subunit B"/>
    <property type="match status" value="1"/>
</dbReference>
<dbReference type="InterPro" id="IPR002288">
    <property type="entry name" value="DNA_gyrase_B_C"/>
</dbReference>
<feature type="binding site" evidence="10">
    <location>
        <position position="518"/>
    </location>
    <ligand>
        <name>Mg(2+)</name>
        <dbReference type="ChEBI" id="CHEBI:18420"/>
        <label>2</label>
    </ligand>
</feature>
<dbReference type="InterPro" id="IPR013759">
    <property type="entry name" value="Topo_IIA_B_C"/>
</dbReference>
<dbReference type="PROSITE" id="PS50880">
    <property type="entry name" value="TOPRIM"/>
    <property type="match status" value="1"/>
</dbReference>
<evidence type="ECO:0000313" key="12">
    <source>
        <dbReference type="EMBL" id="SFW52561.1"/>
    </source>
</evidence>
<dbReference type="NCBIfam" id="TIGR01059">
    <property type="entry name" value="gyrB"/>
    <property type="match status" value="1"/>
</dbReference>
<evidence type="ECO:0000256" key="9">
    <source>
        <dbReference type="ARBA" id="ARBA00023235"/>
    </source>
</evidence>
<feature type="binding site" evidence="10">
    <location>
        <position position="443"/>
    </location>
    <ligand>
        <name>Mg(2+)</name>
        <dbReference type="ChEBI" id="CHEBI:18420"/>
        <label>1</label>
        <note>catalytic</note>
    </ligand>
</feature>
<feature type="site" description="Interaction with DNA" evidence="10">
    <location>
        <position position="468"/>
    </location>
</feature>
<dbReference type="EC" id="5.6.2.2" evidence="10"/>
<dbReference type="Gene3D" id="3.30.230.10">
    <property type="match status" value="1"/>
</dbReference>
<comment type="function">
    <text evidence="10">A type II topoisomerase that negatively supercoils closed circular double-stranded (ds) DNA in an ATP-dependent manner to modulate DNA topology and maintain chromosomes in an underwound state. Negative supercoiling favors strand separation, and DNA replication, transcription, recombination and repair, all of which involve strand separation. Also able to catalyze the interconversion of other topological isomers of dsDNA rings, including catenanes and knotted rings. Type II topoisomerases break and join 2 DNA strands simultaneously in an ATP-dependent manner.</text>
</comment>
<dbReference type="InterPro" id="IPR003594">
    <property type="entry name" value="HATPase_dom"/>
</dbReference>
<comment type="catalytic activity">
    <reaction evidence="1 10">
        <text>ATP-dependent breakage, passage and rejoining of double-stranded DNA.</text>
        <dbReference type="EC" id="5.6.2.2"/>
    </reaction>
</comment>
<evidence type="ECO:0000256" key="6">
    <source>
        <dbReference type="ARBA" id="ARBA00022842"/>
    </source>
</evidence>
<dbReference type="PANTHER" id="PTHR45866:SF1">
    <property type="entry name" value="DNA GYRASE SUBUNIT B, MITOCHONDRIAL"/>
    <property type="match status" value="1"/>
</dbReference>
<dbReference type="Gene3D" id="3.30.565.10">
    <property type="entry name" value="Histidine kinase-like ATPase, C-terminal domain"/>
    <property type="match status" value="1"/>
</dbReference>
<dbReference type="SUPFAM" id="SSF56719">
    <property type="entry name" value="Type II DNA topoisomerase"/>
    <property type="match status" value="1"/>
</dbReference>
<evidence type="ECO:0000256" key="8">
    <source>
        <dbReference type="ARBA" id="ARBA00023125"/>
    </source>
</evidence>
<keyword evidence="9 10" id="KW-0413">Isomerase</keyword>
<dbReference type="InterPro" id="IPR013760">
    <property type="entry name" value="Topo_IIA-like_dom_sf"/>
</dbReference>
<dbReference type="GO" id="GO:0005524">
    <property type="term" value="F:ATP binding"/>
    <property type="evidence" value="ECO:0007669"/>
    <property type="project" value="UniProtKB-UniRule"/>
</dbReference>
<gene>
    <name evidence="10" type="primary">gyrB</name>
    <name evidence="12" type="ORF">SAMN02910280_0254</name>
</gene>
<dbReference type="NCBIfam" id="NF004189">
    <property type="entry name" value="PRK05644.1"/>
    <property type="match status" value="1"/>
</dbReference>
<organism evidence="12 13">
    <name type="scientific">Ruminococcus flavefaciens</name>
    <dbReference type="NCBI Taxonomy" id="1265"/>
    <lineage>
        <taxon>Bacteria</taxon>
        <taxon>Bacillati</taxon>
        <taxon>Bacillota</taxon>
        <taxon>Clostridia</taxon>
        <taxon>Eubacteriales</taxon>
        <taxon>Oscillospiraceae</taxon>
        <taxon>Ruminococcus</taxon>
    </lineage>
</organism>
<reference evidence="12 13" key="1">
    <citation type="submission" date="2016-11" db="EMBL/GenBank/DDBJ databases">
        <authorList>
            <person name="Jaros S."/>
            <person name="Januszkiewicz K."/>
            <person name="Wedrychowicz H."/>
        </authorList>
    </citation>
    <scope>NUCLEOTIDE SEQUENCE [LARGE SCALE GENOMIC DNA]</scope>
    <source>
        <strain evidence="12 13">YL228</strain>
    </source>
</reference>
<dbReference type="Gene3D" id="3.40.50.670">
    <property type="match status" value="1"/>
</dbReference>
<dbReference type="NCBIfam" id="NF011501">
    <property type="entry name" value="PRK14939.1"/>
    <property type="match status" value="1"/>
</dbReference>
<keyword evidence="8" id="KW-0238">DNA-binding</keyword>
<dbReference type="GO" id="GO:0003677">
    <property type="term" value="F:DNA binding"/>
    <property type="evidence" value="ECO:0007669"/>
    <property type="project" value="UniProtKB-KW"/>
</dbReference>
<dbReference type="Pfam" id="PF00204">
    <property type="entry name" value="DNA_gyraseB"/>
    <property type="match status" value="1"/>
</dbReference>
<dbReference type="SUPFAM" id="SSF54211">
    <property type="entry name" value="Ribosomal protein S5 domain 2-like"/>
    <property type="match status" value="1"/>
</dbReference>
<dbReference type="PRINTS" id="PR01159">
    <property type="entry name" value="DNAGYRASEB"/>
</dbReference>
<dbReference type="RefSeq" id="WP_072301298.1">
    <property type="nucleotide sequence ID" value="NZ_FPIP01000011.1"/>
</dbReference>
<dbReference type="GO" id="GO:0006265">
    <property type="term" value="P:DNA topological change"/>
    <property type="evidence" value="ECO:0007669"/>
    <property type="project" value="UniProtKB-UniRule"/>
</dbReference>
<feature type="binding site" evidence="10">
    <location>
        <position position="516"/>
    </location>
    <ligand>
        <name>Mg(2+)</name>
        <dbReference type="ChEBI" id="CHEBI:18420"/>
        <label>1</label>
        <note>catalytic</note>
    </ligand>
</feature>
<evidence type="ECO:0000259" key="11">
    <source>
        <dbReference type="PROSITE" id="PS50880"/>
    </source>
</evidence>
<dbReference type="InterPro" id="IPR000565">
    <property type="entry name" value="Topo_IIA_B"/>
</dbReference>
<evidence type="ECO:0000256" key="1">
    <source>
        <dbReference type="ARBA" id="ARBA00000185"/>
    </source>
</evidence>
<keyword evidence="10" id="KW-0963">Cytoplasm</keyword>
<dbReference type="InterPro" id="IPR013506">
    <property type="entry name" value="Topo_IIA_bsu_dom2"/>
</dbReference>
<dbReference type="Proteomes" id="UP000183461">
    <property type="component" value="Unassembled WGS sequence"/>
</dbReference>
<evidence type="ECO:0000256" key="7">
    <source>
        <dbReference type="ARBA" id="ARBA00023029"/>
    </source>
</evidence>
<comment type="subcellular location">
    <subcellularLocation>
        <location evidence="10">Cytoplasm</location>
    </subcellularLocation>
</comment>
<dbReference type="FunFam" id="3.30.565.10:FF:000002">
    <property type="entry name" value="DNA gyrase subunit B"/>
    <property type="match status" value="1"/>
</dbReference>
<sequence>MSQQNNNYDENDIQVLEGLEAVRKRPGMYIGSTGPGGLHHLVYEIVDNSIDEALAGYCTEITVEILEGDIIRVSDNGRGIPVGIHPKEGISAATVVYTILHAGGKFGGGGYKVSGGLHGVGASVVNALSEWLELTVKDGEHVYFQRFERGHYDEQLKVIGDTKETGTSVMFKADGEIFESTVYDYEVLLKRLREQAFLNAGIKIVFTDKRDSENIQTETLHYEGGIRQFVEHIHATRGLEALSGEVVYISGTQGDSFAEVALQYNDSYNPVILSFANNIHTKDGGTHETGFKNALLKVINEYGKKFGKFKEKESSKKGKDAPKKEIESLKRDDVLEGLTAIVSVKLTECEFEGQTKGRLGNPEVKPFVENLVTEKLMNFLEENPEIANIIFEKCLSAYRAREAAKRARDAERKKNAFGNSSMPEKLADCAERDARYTEVYIVEGDSAGGSAKQGRDRRYQAILPLWGKMLNVEKARIDRIYGNDKLEPVVTALGTGIGEDFDIEKLRYGKVIIMADADVDGMHIRTLLLTFFFRYMRPLITNGNVYIAQPPLFRVERKKKIYYAFSEEERDKYIAELSEDGKYKDVEVQRYKGLGEMDPEQLWETTMDPEHRTIVRIGMEDALKADETFSILMGDKVEPRRNFIEKNARFAQDLDI</sequence>
<dbReference type="AlphaFoldDB" id="A0A1K1PYK7"/>
<accession>A0A1K1PYK7</accession>
<evidence type="ECO:0000313" key="13">
    <source>
        <dbReference type="Proteomes" id="UP000183461"/>
    </source>
</evidence>
<dbReference type="Pfam" id="PF02518">
    <property type="entry name" value="HATPase_c"/>
    <property type="match status" value="1"/>
</dbReference>
<comment type="cofactor">
    <cofactor evidence="10">
        <name>Mg(2+)</name>
        <dbReference type="ChEBI" id="CHEBI:18420"/>
    </cofactor>
    <cofactor evidence="10">
        <name>Mn(2+)</name>
        <dbReference type="ChEBI" id="CHEBI:29035"/>
    </cofactor>
    <cofactor evidence="10">
        <name>Ca(2+)</name>
        <dbReference type="ChEBI" id="CHEBI:29108"/>
    </cofactor>
    <text evidence="10">Binds two Mg(2+) per subunit. The magnesium ions form salt bridges with both the protein and the DNA. Can also accept other divalent metal cations, such as Mn(2+) or Ca(2+).</text>
</comment>
<feature type="domain" description="Toprim" evidence="11">
    <location>
        <begin position="437"/>
        <end position="551"/>
    </location>
</feature>
<dbReference type="GO" id="GO:0005737">
    <property type="term" value="C:cytoplasm"/>
    <property type="evidence" value="ECO:0007669"/>
    <property type="project" value="UniProtKB-SubCell"/>
</dbReference>
<feature type="site" description="Interaction with DNA" evidence="10">
    <location>
        <position position="471"/>
    </location>
</feature>
<dbReference type="InterPro" id="IPR036890">
    <property type="entry name" value="HATPase_C_sf"/>
</dbReference>
<comment type="subunit">
    <text evidence="10">Heterotetramer, composed of two GyrA and two GyrB chains. In the heterotetramer, GyrA contains the active site tyrosine that forms a transient covalent intermediate with DNA, while GyrB binds cofactors and catalyzes ATP hydrolysis.</text>
</comment>
<dbReference type="GO" id="GO:0006261">
    <property type="term" value="P:DNA-templated DNA replication"/>
    <property type="evidence" value="ECO:0007669"/>
    <property type="project" value="UniProtKB-UniRule"/>
</dbReference>
<dbReference type="HAMAP" id="MF_01898">
    <property type="entry name" value="GyrB"/>
    <property type="match status" value="1"/>
</dbReference>
<comment type="similarity">
    <text evidence="2 10">Belongs to the type II topoisomerase GyrB family.</text>
</comment>
<dbReference type="GO" id="GO:0046872">
    <property type="term" value="F:metal ion binding"/>
    <property type="evidence" value="ECO:0007669"/>
    <property type="project" value="UniProtKB-KW"/>
</dbReference>
<dbReference type="InterPro" id="IPR034160">
    <property type="entry name" value="TOPRIM_GyrB"/>
</dbReference>
<dbReference type="InterPro" id="IPR006171">
    <property type="entry name" value="TOPRIM_dom"/>
</dbReference>
<dbReference type="InterPro" id="IPR018522">
    <property type="entry name" value="TopoIIA_CS"/>
</dbReference>
<protein>
    <recommendedName>
        <fullName evidence="10">DNA gyrase subunit B</fullName>
        <ecNumber evidence="10">5.6.2.2</ecNumber>
    </recommendedName>
</protein>
<name>A0A1K1PYK7_RUMFL</name>
<dbReference type="InterPro" id="IPR014721">
    <property type="entry name" value="Ribsml_uS5_D2-typ_fold_subgr"/>
</dbReference>
<evidence type="ECO:0000256" key="10">
    <source>
        <dbReference type="HAMAP-Rule" id="MF_01898"/>
    </source>
</evidence>
<evidence type="ECO:0000256" key="3">
    <source>
        <dbReference type="ARBA" id="ARBA00022723"/>
    </source>
</evidence>
<keyword evidence="4 10" id="KW-0547">Nucleotide-binding</keyword>
<dbReference type="SMART" id="SM00387">
    <property type="entry name" value="HATPase_c"/>
    <property type="match status" value="1"/>
</dbReference>
<keyword evidence="3 10" id="KW-0479">Metal-binding</keyword>
<dbReference type="InterPro" id="IPR020568">
    <property type="entry name" value="Ribosomal_Su5_D2-typ_SF"/>
</dbReference>
<evidence type="ECO:0000256" key="5">
    <source>
        <dbReference type="ARBA" id="ARBA00022840"/>
    </source>
</evidence>
<evidence type="ECO:0000256" key="4">
    <source>
        <dbReference type="ARBA" id="ARBA00022741"/>
    </source>
</evidence>
<dbReference type="InterPro" id="IPR001241">
    <property type="entry name" value="Topo_IIA"/>
</dbReference>
<dbReference type="CDD" id="cd16928">
    <property type="entry name" value="HATPase_GyrB-like"/>
    <property type="match status" value="1"/>
</dbReference>
<dbReference type="InterPro" id="IPR011557">
    <property type="entry name" value="GyrB"/>
</dbReference>